<dbReference type="EMBL" id="CWQY01000008">
    <property type="protein sequence ID" value="CSC51290.1"/>
    <property type="molecule type" value="Genomic_DNA"/>
</dbReference>
<sequence length="49" mass="5914">MQPLTDVSLFDKRTHFIPHFLMILIEPMEFRLSQQIHLNRTFIDRATSQ</sequence>
<name>A0A655T970_VIBCL</name>
<dbReference type="AlphaFoldDB" id="A0A655T970"/>
<protein>
    <submittedName>
        <fullName evidence="1">Uncharacterized protein</fullName>
    </submittedName>
</protein>
<reference evidence="1 2" key="1">
    <citation type="submission" date="2015-07" db="EMBL/GenBank/DDBJ databases">
        <authorList>
            <consortium name="Pathogen Informatics"/>
        </authorList>
    </citation>
    <scope>NUCLEOTIDE SEQUENCE [LARGE SCALE GENOMIC DNA]</scope>
    <source>
        <strain evidence="1 2">A316</strain>
    </source>
</reference>
<evidence type="ECO:0000313" key="1">
    <source>
        <dbReference type="EMBL" id="CSC51290.1"/>
    </source>
</evidence>
<evidence type="ECO:0000313" key="2">
    <source>
        <dbReference type="Proteomes" id="UP000041770"/>
    </source>
</evidence>
<dbReference type="Proteomes" id="UP000041770">
    <property type="component" value="Unassembled WGS sequence"/>
</dbReference>
<gene>
    <name evidence="1" type="ORF">ERS013200_01564</name>
</gene>
<proteinExistence type="predicted"/>
<accession>A0A655T970</accession>
<organism evidence="1 2">
    <name type="scientific">Vibrio cholerae</name>
    <dbReference type="NCBI Taxonomy" id="666"/>
    <lineage>
        <taxon>Bacteria</taxon>
        <taxon>Pseudomonadati</taxon>
        <taxon>Pseudomonadota</taxon>
        <taxon>Gammaproteobacteria</taxon>
        <taxon>Vibrionales</taxon>
        <taxon>Vibrionaceae</taxon>
        <taxon>Vibrio</taxon>
    </lineage>
</organism>